<feature type="transmembrane region" description="Helical" evidence="1">
    <location>
        <begin position="99"/>
        <end position="117"/>
    </location>
</feature>
<evidence type="ECO:0000313" key="2">
    <source>
        <dbReference type="EMBL" id="NNH24314.1"/>
    </source>
</evidence>
<dbReference type="AlphaFoldDB" id="A0A849BV92"/>
<dbReference type="EMBL" id="JABEMA010000314">
    <property type="protein sequence ID" value="NNH24314.1"/>
    <property type="molecule type" value="Genomic_DNA"/>
</dbReference>
<organism evidence="2 3">
    <name type="scientific">Pseudokineococcus marinus</name>
    <dbReference type="NCBI Taxonomy" id="351215"/>
    <lineage>
        <taxon>Bacteria</taxon>
        <taxon>Bacillati</taxon>
        <taxon>Actinomycetota</taxon>
        <taxon>Actinomycetes</taxon>
        <taxon>Kineosporiales</taxon>
        <taxon>Kineosporiaceae</taxon>
        <taxon>Pseudokineococcus</taxon>
    </lineage>
</organism>
<keyword evidence="1" id="KW-0472">Membrane</keyword>
<dbReference type="Pfam" id="PF11255">
    <property type="entry name" value="DUF3054"/>
    <property type="match status" value="1"/>
</dbReference>
<keyword evidence="1" id="KW-0812">Transmembrane</keyword>
<evidence type="ECO:0000313" key="3">
    <source>
        <dbReference type="Proteomes" id="UP000555552"/>
    </source>
</evidence>
<dbReference type="Proteomes" id="UP000555552">
    <property type="component" value="Unassembled WGS sequence"/>
</dbReference>
<protein>
    <submittedName>
        <fullName evidence="2">DUF3054 family protein</fullName>
    </submittedName>
</protein>
<dbReference type="InterPro" id="IPR021414">
    <property type="entry name" value="DUF3054"/>
</dbReference>
<feature type="transmembrane region" description="Helical" evidence="1">
    <location>
        <begin position="44"/>
        <end position="63"/>
    </location>
</feature>
<sequence>MGRARPGGAPVRPPAAALAVDLLAVLVFAGVGRASHVEGTGLLQVAGTALPFWVGVLLAWALPRVHRDPTRVVPAGVLVVAGAVVVGVVLRLLTGQGAAPSFVVVTVVVLALLLLGWRPLASWSARRAAR</sequence>
<evidence type="ECO:0000256" key="1">
    <source>
        <dbReference type="SAM" id="Phobius"/>
    </source>
</evidence>
<comment type="caution">
    <text evidence="2">The sequence shown here is derived from an EMBL/GenBank/DDBJ whole genome shotgun (WGS) entry which is preliminary data.</text>
</comment>
<proteinExistence type="predicted"/>
<reference evidence="2 3" key="1">
    <citation type="submission" date="2020-05" db="EMBL/GenBank/DDBJ databases">
        <title>MicrobeNet Type strains.</title>
        <authorList>
            <person name="Nicholson A.C."/>
        </authorList>
    </citation>
    <scope>NUCLEOTIDE SEQUENCE [LARGE SCALE GENOMIC DNA]</scope>
    <source>
        <strain evidence="2 3">JCM 14547</strain>
    </source>
</reference>
<feature type="transmembrane region" description="Helical" evidence="1">
    <location>
        <begin position="75"/>
        <end position="93"/>
    </location>
</feature>
<gene>
    <name evidence="2" type="ORF">HLB09_14700</name>
</gene>
<name>A0A849BV92_9ACTN</name>
<keyword evidence="1" id="KW-1133">Transmembrane helix</keyword>
<keyword evidence="3" id="KW-1185">Reference proteome</keyword>
<accession>A0A849BV92</accession>